<protein>
    <submittedName>
        <fullName evidence="2">Acyl-CoA dehydrogenase</fullName>
    </submittedName>
</protein>
<evidence type="ECO:0000313" key="2">
    <source>
        <dbReference type="EMBL" id="GBF08728.1"/>
    </source>
</evidence>
<reference evidence="2 3" key="1">
    <citation type="submission" date="2017-02" db="EMBL/GenBank/DDBJ databases">
        <title>isolation and characterization of a novel temperate virus Aeropyrum globular virus 1 infecting hyperthermophilic archaeon Aeropyrum.</title>
        <authorList>
            <person name="Yumiya M."/>
            <person name="Yoshida T."/>
            <person name="Sako Y."/>
        </authorList>
    </citation>
    <scope>NUCLEOTIDE SEQUENCE [LARGE SCALE GENOMIC DNA]</scope>
    <source>
        <strain evidence="2 3">YK1-12-2013</strain>
    </source>
</reference>
<comment type="caution">
    <text evidence="2">The sequence shown here is derived from an EMBL/GenBank/DDBJ whole genome shotgun (WGS) entry which is preliminary data.</text>
</comment>
<evidence type="ECO:0000256" key="1">
    <source>
        <dbReference type="SAM" id="MobiDB-lite"/>
    </source>
</evidence>
<sequence length="61" mass="6907">MHCYGLYIPSYPALDYGMHGGNRVHPTPSNPHNPYATHTGHPRAFRMEGVMQSQTPYYTSL</sequence>
<evidence type="ECO:0000313" key="3">
    <source>
        <dbReference type="Proteomes" id="UP000291213"/>
    </source>
</evidence>
<dbReference type="AlphaFoldDB" id="A0A401H8M1"/>
<accession>A0A401H8M1</accession>
<dbReference type="Proteomes" id="UP000291213">
    <property type="component" value="Unassembled WGS sequence"/>
</dbReference>
<gene>
    <name evidence="2" type="ORF">apy_04530</name>
</gene>
<proteinExistence type="predicted"/>
<dbReference type="EMBL" id="BDMD01000019">
    <property type="protein sequence ID" value="GBF08728.1"/>
    <property type="molecule type" value="Genomic_DNA"/>
</dbReference>
<organism evidence="2 3">
    <name type="scientific">Aeropyrum pernix</name>
    <dbReference type="NCBI Taxonomy" id="56636"/>
    <lineage>
        <taxon>Archaea</taxon>
        <taxon>Thermoproteota</taxon>
        <taxon>Thermoprotei</taxon>
        <taxon>Desulfurococcales</taxon>
        <taxon>Desulfurococcaceae</taxon>
        <taxon>Aeropyrum</taxon>
    </lineage>
</organism>
<name>A0A401H8M1_AERPX</name>
<feature type="region of interest" description="Disordered" evidence="1">
    <location>
        <begin position="21"/>
        <end position="41"/>
    </location>
</feature>